<dbReference type="InterPro" id="IPR002110">
    <property type="entry name" value="Ankyrin_rpt"/>
</dbReference>
<dbReference type="Proteomes" id="UP000256977">
    <property type="component" value="Unassembled WGS sequence"/>
</dbReference>
<dbReference type="EMBL" id="QRDZ01000013">
    <property type="protein sequence ID" value="RED76105.1"/>
    <property type="molecule type" value="Genomic_DNA"/>
</dbReference>
<dbReference type="Gene3D" id="1.25.40.20">
    <property type="entry name" value="Ankyrin repeat-containing domain"/>
    <property type="match status" value="1"/>
</dbReference>
<protein>
    <submittedName>
        <fullName evidence="1">Ankyrin repeat protein</fullName>
    </submittedName>
</protein>
<dbReference type="SMART" id="SM00248">
    <property type="entry name" value="ANK"/>
    <property type="match status" value="3"/>
</dbReference>
<dbReference type="RefSeq" id="WP_116061905.1">
    <property type="nucleotide sequence ID" value="NZ_QRDZ01000013.1"/>
</dbReference>
<accession>A0A3D9JQ41</accession>
<dbReference type="SUPFAM" id="SSF48403">
    <property type="entry name" value="Ankyrin repeat"/>
    <property type="match status" value="1"/>
</dbReference>
<organism evidence="1 2">
    <name type="scientific">Cohnella phaseoli</name>
    <dbReference type="NCBI Taxonomy" id="456490"/>
    <lineage>
        <taxon>Bacteria</taxon>
        <taxon>Bacillati</taxon>
        <taxon>Bacillota</taxon>
        <taxon>Bacilli</taxon>
        <taxon>Bacillales</taxon>
        <taxon>Paenibacillaceae</taxon>
        <taxon>Cohnella</taxon>
    </lineage>
</organism>
<name>A0A3D9JQ41_9BACL</name>
<sequence>MNINNPMHVGQFAALFVGCAVQDDIIQAANMLDSGFVGINIVYQNQTLLSASAALGRTLILKWAVEQGADVNFFNNQHTLPALHQAAQCNQFECVKILAEAGANSGAGETFLSAAYYALRLKHLKIFHYLDARDPELTYTFPPAGENFRKVVDDAQDLLCILYEMQEQRVLDFSRTDPKDLLYMLRKGKPFFRGFRRKTQEQRDQMAQFLYGLPQREMEYFSKLLYHINLTITNKWDKSFA</sequence>
<keyword evidence="2" id="KW-1185">Reference proteome</keyword>
<dbReference type="InterPro" id="IPR036770">
    <property type="entry name" value="Ankyrin_rpt-contain_sf"/>
</dbReference>
<comment type="caution">
    <text evidence="1">The sequence shown here is derived from an EMBL/GenBank/DDBJ whole genome shotgun (WGS) entry which is preliminary data.</text>
</comment>
<gene>
    <name evidence="1" type="ORF">DFP98_113166</name>
</gene>
<evidence type="ECO:0000313" key="2">
    <source>
        <dbReference type="Proteomes" id="UP000256977"/>
    </source>
</evidence>
<dbReference type="Pfam" id="PF12796">
    <property type="entry name" value="Ank_2"/>
    <property type="match status" value="1"/>
</dbReference>
<evidence type="ECO:0000313" key="1">
    <source>
        <dbReference type="EMBL" id="RED76105.1"/>
    </source>
</evidence>
<reference evidence="1 2" key="1">
    <citation type="submission" date="2018-07" db="EMBL/GenBank/DDBJ databases">
        <title>Genomic Encyclopedia of Type Strains, Phase III (KMG-III): the genomes of soil and plant-associated and newly described type strains.</title>
        <authorList>
            <person name="Whitman W."/>
        </authorList>
    </citation>
    <scope>NUCLEOTIDE SEQUENCE [LARGE SCALE GENOMIC DNA]</scope>
    <source>
        <strain evidence="1 2">CECT 7287</strain>
    </source>
</reference>
<proteinExistence type="predicted"/>
<dbReference type="AlphaFoldDB" id="A0A3D9JQ41"/>